<accession>A0AAU8PJ13</accession>
<gene>
    <name evidence="2" type="ordered locus">TPEGAU_0996</name>
</gene>
<proteinExistence type="predicted"/>
<dbReference type="Proteomes" id="UP000008192">
    <property type="component" value="Chromosome"/>
</dbReference>
<feature type="compositionally biased region" description="Polar residues" evidence="1">
    <location>
        <begin position="37"/>
        <end position="46"/>
    </location>
</feature>
<organism evidence="2 3">
    <name type="scientific">Treponema pallidum subsp. pertenue (strain Gauthier)</name>
    <dbReference type="NCBI Taxonomy" id="491080"/>
    <lineage>
        <taxon>Bacteria</taxon>
        <taxon>Pseudomonadati</taxon>
        <taxon>Spirochaetota</taxon>
        <taxon>Spirochaetia</taxon>
        <taxon>Spirochaetales</taxon>
        <taxon>Treponemataceae</taxon>
        <taxon>Treponema</taxon>
    </lineage>
</organism>
<sequence>MQEVRGSIPLISIAVCEGGGVSDLGLDPDLLALLQDTPQGVPSEHSSAGKGTAMSPTGTRDPSDVDLSERSFPLVTEFQSKTPHQFFESAEFYKRVVSDELEVGQRAHAALARYLSTTDLKDRSVCRQQLISSYWQLMAQISGKIGGGSACMEKRYALRYGLLLPTLLTASQKDIFARIIETNSLQQPLYYLDEWLIAIGSGKVRPSSTDEVQVKRKDDVARVRQAYDKACGQLQSSERLLQVRSAERARVEEEVKNRISRLFVHESIEGLPGVTAGFNEAQKQGISEIHELLKKLLGIDREFNGLYAGYRASQDAVHSLREKLDAPNAENSSAVSTEYDTVRQMIKMSCGRQGNHFPLLSREYFRSAEHEIGTRENVLKIMAWIEGLDPEAYCRQYKQQVNRIPPFVVLLPSYGDIGFCWEPFDRYNRVTSRGRVAVPMYGRSLKRAVITATADLRWQVAKEKASYYWMEEGLTGNYYQWFQPQKLRGDVKEYFIADYTTWLLKESEGIQKLDKEVRNVFWRYIPFPQKIKDELKTKSFVYQELCQKDANRQVSDGY</sequence>
<name>A0AAU8PJ13_TREPG</name>
<feature type="region of interest" description="Disordered" evidence="1">
    <location>
        <begin position="37"/>
        <end position="66"/>
    </location>
</feature>
<dbReference type="EMBL" id="CP002376">
    <property type="protein sequence ID" value="AEZ60275.1"/>
    <property type="molecule type" value="Genomic_DNA"/>
</dbReference>
<evidence type="ECO:0000313" key="3">
    <source>
        <dbReference type="Proteomes" id="UP000008192"/>
    </source>
</evidence>
<reference evidence="3" key="1">
    <citation type="journal article" date="2012" name="PLoS Negl. Trop. Dis.">
        <title>Whole genome sequences of three Treponema pallidum ssp. pertenue strains: yaws and syphilis treponemes differ in less than 0.2% of the genome sequence.</title>
        <authorList>
            <person name="Cejkova D."/>
            <person name="Zobanikova M."/>
            <person name="Chen L."/>
            <person name="Pospisilova P."/>
            <person name="Strouhal M."/>
            <person name="Qin X."/>
            <person name="Mikalova L."/>
            <person name="Norris S.J."/>
            <person name="Muzny D.M."/>
            <person name="Gibbs R.A."/>
            <person name="Fulton L.L."/>
            <person name="Sodergren E."/>
            <person name="Weinstock G.M."/>
            <person name="Smajs D."/>
        </authorList>
    </citation>
    <scope>NUCLEOTIDE SEQUENCE [LARGE SCALE GENOMIC DNA]</scope>
    <source>
        <strain evidence="3">Gauthier</strain>
    </source>
</reference>
<dbReference type="KEGG" id="tpg:TPEGAU_0996"/>
<dbReference type="AlphaFoldDB" id="A0AAU8PJ13"/>
<evidence type="ECO:0000256" key="1">
    <source>
        <dbReference type="SAM" id="MobiDB-lite"/>
    </source>
</evidence>
<evidence type="ECO:0000313" key="2">
    <source>
        <dbReference type="EMBL" id="AEZ60275.1"/>
    </source>
</evidence>
<protein>
    <submittedName>
        <fullName evidence="2">Uncharacterized protein</fullName>
    </submittedName>
</protein>